<proteinExistence type="predicted"/>
<gene>
    <name evidence="2" type="ORF">ACG5V6_03180</name>
</gene>
<organism evidence="2 3">
    <name type="scientific">Streptomyces chitinivorans</name>
    <dbReference type="NCBI Taxonomy" id="1257027"/>
    <lineage>
        <taxon>Bacteria</taxon>
        <taxon>Bacillati</taxon>
        <taxon>Actinomycetota</taxon>
        <taxon>Actinomycetes</taxon>
        <taxon>Kitasatosporales</taxon>
        <taxon>Streptomycetaceae</taxon>
        <taxon>Streptomyces</taxon>
    </lineage>
</organism>
<comment type="caution">
    <text evidence="2">The sequence shown here is derived from an EMBL/GenBank/DDBJ whole genome shotgun (WGS) entry which is preliminary data.</text>
</comment>
<keyword evidence="3" id="KW-1185">Reference proteome</keyword>
<feature type="compositionally biased region" description="Basic and acidic residues" evidence="1">
    <location>
        <begin position="18"/>
        <end position="37"/>
    </location>
</feature>
<accession>A0ABW7HMX4</accession>
<evidence type="ECO:0000313" key="2">
    <source>
        <dbReference type="EMBL" id="MFH0247220.1"/>
    </source>
</evidence>
<feature type="compositionally biased region" description="Basic residues" evidence="1">
    <location>
        <begin position="38"/>
        <end position="47"/>
    </location>
</feature>
<name>A0ABW7HMX4_9ACTN</name>
<evidence type="ECO:0000313" key="3">
    <source>
        <dbReference type="Proteomes" id="UP001607069"/>
    </source>
</evidence>
<reference evidence="2 3" key="1">
    <citation type="submission" date="2024-10" db="EMBL/GenBank/DDBJ databases">
        <authorList>
            <person name="Cho J.-C."/>
        </authorList>
    </citation>
    <scope>NUCLEOTIDE SEQUENCE [LARGE SCALE GENOMIC DNA]</scope>
    <source>
        <strain evidence="2 3">KCTC29696</strain>
    </source>
</reference>
<evidence type="ECO:0000256" key="1">
    <source>
        <dbReference type="SAM" id="MobiDB-lite"/>
    </source>
</evidence>
<protein>
    <submittedName>
        <fullName evidence="2">Uncharacterized protein</fullName>
    </submittedName>
</protein>
<dbReference type="Proteomes" id="UP001607069">
    <property type="component" value="Unassembled WGS sequence"/>
</dbReference>
<sequence length="47" mass="5019">MLAAEATAKPSPSGGTEEAARRAERARNAQAEGEKKSPKAKRKKPKK</sequence>
<feature type="region of interest" description="Disordered" evidence="1">
    <location>
        <begin position="1"/>
        <end position="47"/>
    </location>
</feature>
<dbReference type="EMBL" id="JBIHMK010000006">
    <property type="protein sequence ID" value="MFH0247220.1"/>
    <property type="molecule type" value="Genomic_DNA"/>
</dbReference>
<dbReference type="RefSeq" id="WP_394631028.1">
    <property type="nucleotide sequence ID" value="NZ_JBIHMK010000006.1"/>
</dbReference>